<reference evidence="2 3" key="1">
    <citation type="journal article" date="2021" name="Nat. Plants">
        <title>The Taxus genome provides insights into paclitaxel biosynthesis.</title>
        <authorList>
            <person name="Xiong X."/>
            <person name="Gou J."/>
            <person name="Liao Q."/>
            <person name="Li Y."/>
            <person name="Zhou Q."/>
            <person name="Bi G."/>
            <person name="Li C."/>
            <person name="Du R."/>
            <person name="Wang X."/>
            <person name="Sun T."/>
            <person name="Guo L."/>
            <person name="Liang H."/>
            <person name="Lu P."/>
            <person name="Wu Y."/>
            <person name="Zhang Z."/>
            <person name="Ro D.K."/>
            <person name="Shang Y."/>
            <person name="Huang S."/>
            <person name="Yan J."/>
        </authorList>
    </citation>
    <scope>NUCLEOTIDE SEQUENCE [LARGE SCALE GENOMIC DNA]</scope>
    <source>
        <strain evidence="2">Ta-2019</strain>
    </source>
</reference>
<dbReference type="EMBL" id="JAHRHJ020000006">
    <property type="protein sequence ID" value="KAH9312499.1"/>
    <property type="molecule type" value="Genomic_DNA"/>
</dbReference>
<dbReference type="Pfam" id="PF00226">
    <property type="entry name" value="DnaJ"/>
    <property type="match status" value="1"/>
</dbReference>
<sequence>MAVLIGRNVAVKGNAMFRIKIGEGGNLGGRRNVRVMASVACPELKEEYKLLRLQPGASEKEVKRAYRHLALQYHPDVCQGDNCSTRFHNINMAYKTVMSDLEKKTEQKKYYADTNYTDMSDEWEEWVGFEGGWPNRDYCNHINDDAE</sequence>
<feature type="domain" description="J" evidence="1">
    <location>
        <begin position="46"/>
        <end position="115"/>
    </location>
</feature>
<dbReference type="Gene3D" id="1.10.287.110">
    <property type="entry name" value="DnaJ domain"/>
    <property type="match status" value="1"/>
</dbReference>
<organism evidence="2 3">
    <name type="scientific">Taxus chinensis</name>
    <name type="common">Chinese yew</name>
    <name type="synonym">Taxus wallichiana var. chinensis</name>
    <dbReference type="NCBI Taxonomy" id="29808"/>
    <lineage>
        <taxon>Eukaryota</taxon>
        <taxon>Viridiplantae</taxon>
        <taxon>Streptophyta</taxon>
        <taxon>Embryophyta</taxon>
        <taxon>Tracheophyta</taxon>
        <taxon>Spermatophyta</taxon>
        <taxon>Pinopsida</taxon>
        <taxon>Pinidae</taxon>
        <taxon>Conifers II</taxon>
        <taxon>Cupressales</taxon>
        <taxon>Taxaceae</taxon>
        <taxon>Taxus</taxon>
    </lineage>
</organism>
<dbReference type="AlphaFoldDB" id="A0AA38L221"/>
<protein>
    <recommendedName>
        <fullName evidence="1">J domain-containing protein</fullName>
    </recommendedName>
</protein>
<accession>A0AA38L221</accession>
<dbReference type="PRINTS" id="PR00625">
    <property type="entry name" value="JDOMAIN"/>
</dbReference>
<keyword evidence="3" id="KW-1185">Reference proteome</keyword>
<dbReference type="SMART" id="SM00271">
    <property type="entry name" value="DnaJ"/>
    <property type="match status" value="1"/>
</dbReference>
<dbReference type="InterPro" id="IPR036869">
    <property type="entry name" value="J_dom_sf"/>
</dbReference>
<comment type="caution">
    <text evidence="2">The sequence shown here is derived from an EMBL/GenBank/DDBJ whole genome shotgun (WGS) entry which is preliminary data.</text>
</comment>
<dbReference type="InterPro" id="IPR050817">
    <property type="entry name" value="DjlA_DnaK_co-chaperone"/>
</dbReference>
<gene>
    <name evidence="2" type="ORF">KI387_027534</name>
</gene>
<evidence type="ECO:0000259" key="1">
    <source>
        <dbReference type="PROSITE" id="PS50076"/>
    </source>
</evidence>
<proteinExistence type="predicted"/>
<dbReference type="PANTHER" id="PTHR24074">
    <property type="entry name" value="CO-CHAPERONE PROTEIN DJLA"/>
    <property type="match status" value="1"/>
</dbReference>
<evidence type="ECO:0000313" key="3">
    <source>
        <dbReference type="Proteomes" id="UP000824469"/>
    </source>
</evidence>
<dbReference type="Proteomes" id="UP000824469">
    <property type="component" value="Unassembled WGS sequence"/>
</dbReference>
<dbReference type="OMA" id="VMDPYQT"/>
<dbReference type="CDD" id="cd06257">
    <property type="entry name" value="DnaJ"/>
    <property type="match status" value="1"/>
</dbReference>
<dbReference type="SUPFAM" id="SSF46565">
    <property type="entry name" value="Chaperone J-domain"/>
    <property type="match status" value="1"/>
</dbReference>
<dbReference type="PROSITE" id="PS50076">
    <property type="entry name" value="DNAJ_2"/>
    <property type="match status" value="1"/>
</dbReference>
<name>A0AA38L221_TAXCH</name>
<evidence type="ECO:0000313" key="2">
    <source>
        <dbReference type="EMBL" id="KAH9312499.1"/>
    </source>
</evidence>
<dbReference type="InterPro" id="IPR001623">
    <property type="entry name" value="DnaJ_domain"/>
</dbReference>